<sequence>MVCLATPLRYSPIFVPRLWARWRRESHEFALPTTIWLLFGLTWLASSIGLVTAVCPAITTVNSTAGVISYDFTPGTYSPSTSCRWRLNAPTYNMIVTITFDMFQTECSWDFLRIYNVDVNSGSSTLLAQLCGNRTLQIPYDQFVSSGPSIVLDFSSDRDVESRGFVARYRYVSRCDNNCSGGGVCVNGQCQCYLNRTGTLCEQSRISSPLLTSRHQHAAVYDAGHDAMYLSGGQNMFGSTLPWDLLRMDLATGQWQSLFAANGPSARYGHAMVMLNSQLYMFGGVVRNYGTTNDLWRFDMQQQTWALVQPIANGVAPPVLDWPTVVAAEQEGLIFVLGGWTTVSGAMYPSRLMFAFSPSTNAWEQRNSSSHPFASFAATLGAPAIYRPESRFIHVFAHRTAQSYHVPSDLWYYDLVDPETLPVGAYVYSTASLHPATGGNHALLFGGQLSPMQLLGAGDECMSPIVKVFDLDCFEVVAQQHVPGKGRTGHSAIARGDGSLVIAAGHNGQDLADVVAVPVAPPADPPGLRSVCRSANWCARSNDCDDCVMKPGCGWCNGRCKYGCTTSQCPQRVPIHLNQPHAASLTVGDATTFKIWINEPDLPIYFTLESTNGAFVTMSVINRDGLADLAQSTSSLASCIFYAADPRRWGGWYVVQVEATGVTDAKFRVIVGTQPYDGNDPLSTFLPTSAAQLGVIIGLLLISSSAAMAINRLRRQSRLAGAGSPNRPGAPPKRLALMYLIKGNDLYRHTQFPGLSRQVKSTASLDEWPGNDESRGTTDAAIGTDTGPRTVVGSDEQLHAAPSSDRGERDEWIPNAVPFSAELYAPPPPGSLSKPTKPEPPRPASPPTTPSSPPAAPQFRDLIALAPVSPPPAPTVPMAAYVTSPIVFTTYLVVFPGNEVEQGLPVITVATAAHLVDPVRDKMEGKKSKQGVPWWRKWIRSGTSPVREMSPSEQEPLRMAVGSPSRL</sequence>
<evidence type="ECO:0000256" key="4">
    <source>
        <dbReference type="SAM" id="MobiDB-lite"/>
    </source>
</evidence>
<keyword evidence="1" id="KW-0880">Kelch repeat</keyword>
<dbReference type="SUPFAM" id="SSF49854">
    <property type="entry name" value="Spermadhesin, CUB domain"/>
    <property type="match status" value="1"/>
</dbReference>
<evidence type="ECO:0000313" key="6">
    <source>
        <dbReference type="EMBL" id="KNE70087.1"/>
    </source>
</evidence>
<dbReference type="Pfam" id="PF24981">
    <property type="entry name" value="Beta-prop_ATRN-LZTR1"/>
    <property type="match status" value="1"/>
</dbReference>
<dbReference type="SUPFAM" id="SSF117281">
    <property type="entry name" value="Kelch motif"/>
    <property type="match status" value="1"/>
</dbReference>
<evidence type="ECO:0000256" key="1">
    <source>
        <dbReference type="ARBA" id="ARBA00022441"/>
    </source>
</evidence>
<evidence type="ECO:0000256" key="3">
    <source>
        <dbReference type="ARBA" id="ARBA00023157"/>
    </source>
</evidence>
<accession>A0A0L0T5R3</accession>
<keyword evidence="2" id="KW-0677">Repeat</keyword>
<dbReference type="GO" id="GO:0005794">
    <property type="term" value="C:Golgi apparatus"/>
    <property type="evidence" value="ECO:0007669"/>
    <property type="project" value="TreeGrafter"/>
</dbReference>
<dbReference type="InterPro" id="IPR056737">
    <property type="entry name" value="Beta-prop_ATRN-MKLN-like"/>
</dbReference>
<name>A0A0L0T5R3_ALLM3</name>
<dbReference type="Gene3D" id="2.60.120.290">
    <property type="entry name" value="Spermadhesin, CUB domain"/>
    <property type="match status" value="1"/>
</dbReference>
<feature type="region of interest" description="Disordered" evidence="4">
    <location>
        <begin position="763"/>
        <end position="811"/>
    </location>
</feature>
<feature type="compositionally biased region" description="Pro residues" evidence="4">
    <location>
        <begin position="841"/>
        <end position="856"/>
    </location>
</feature>
<dbReference type="PANTHER" id="PTHR46376:SF2">
    <property type="entry name" value="DISTRACTED, ISOFORM B"/>
    <property type="match status" value="1"/>
</dbReference>
<dbReference type="EMBL" id="GG745364">
    <property type="protein sequence ID" value="KNE70087.1"/>
    <property type="molecule type" value="Genomic_DNA"/>
</dbReference>
<organism evidence="6 7">
    <name type="scientific">Allomyces macrogynus (strain ATCC 38327)</name>
    <name type="common">Allomyces javanicus var. macrogynus</name>
    <dbReference type="NCBI Taxonomy" id="578462"/>
    <lineage>
        <taxon>Eukaryota</taxon>
        <taxon>Fungi</taxon>
        <taxon>Fungi incertae sedis</taxon>
        <taxon>Blastocladiomycota</taxon>
        <taxon>Blastocladiomycetes</taxon>
        <taxon>Blastocladiales</taxon>
        <taxon>Blastocladiaceae</taxon>
        <taxon>Allomyces</taxon>
    </lineage>
</organism>
<dbReference type="OMA" id="WRRESHE"/>
<evidence type="ECO:0000256" key="2">
    <source>
        <dbReference type="ARBA" id="ARBA00022737"/>
    </source>
</evidence>
<dbReference type="Gene3D" id="2.120.10.80">
    <property type="entry name" value="Kelch-type beta propeller"/>
    <property type="match status" value="1"/>
</dbReference>
<dbReference type="Proteomes" id="UP000054350">
    <property type="component" value="Unassembled WGS sequence"/>
</dbReference>
<dbReference type="SMART" id="SM00042">
    <property type="entry name" value="CUB"/>
    <property type="match status" value="1"/>
</dbReference>
<dbReference type="Pfam" id="PF00431">
    <property type="entry name" value="CUB"/>
    <property type="match status" value="1"/>
</dbReference>
<dbReference type="VEuPathDB" id="FungiDB:AMAG_20236"/>
<dbReference type="CDD" id="cd00041">
    <property type="entry name" value="CUB"/>
    <property type="match status" value="1"/>
</dbReference>
<evidence type="ECO:0000313" key="7">
    <source>
        <dbReference type="Proteomes" id="UP000054350"/>
    </source>
</evidence>
<dbReference type="PANTHER" id="PTHR46376">
    <property type="entry name" value="LEUCINE-ZIPPER-LIKE TRANSCRIPTIONAL REGULATOR 1"/>
    <property type="match status" value="1"/>
</dbReference>
<feature type="region of interest" description="Disordered" evidence="4">
    <location>
        <begin position="943"/>
        <end position="967"/>
    </location>
</feature>
<dbReference type="InterPro" id="IPR035914">
    <property type="entry name" value="Sperma_CUB_dom_sf"/>
</dbReference>
<dbReference type="OrthoDB" id="10251809at2759"/>
<dbReference type="InterPro" id="IPR051568">
    <property type="entry name" value="LZTR1/Attractin"/>
</dbReference>
<keyword evidence="7" id="KW-1185">Reference proteome</keyword>
<proteinExistence type="predicted"/>
<dbReference type="PROSITE" id="PS01180">
    <property type="entry name" value="CUB"/>
    <property type="match status" value="1"/>
</dbReference>
<reference evidence="6 7" key="1">
    <citation type="submission" date="2009-11" db="EMBL/GenBank/DDBJ databases">
        <title>Annotation of Allomyces macrogynus ATCC 38327.</title>
        <authorList>
            <consortium name="The Broad Institute Genome Sequencing Platform"/>
            <person name="Russ C."/>
            <person name="Cuomo C."/>
            <person name="Burger G."/>
            <person name="Gray M.W."/>
            <person name="Holland P.W.H."/>
            <person name="King N."/>
            <person name="Lang F.B.F."/>
            <person name="Roger A.J."/>
            <person name="Ruiz-Trillo I."/>
            <person name="Young S.K."/>
            <person name="Zeng Q."/>
            <person name="Gargeya S."/>
            <person name="Fitzgerald M."/>
            <person name="Haas B."/>
            <person name="Abouelleil A."/>
            <person name="Alvarado L."/>
            <person name="Arachchi H.M."/>
            <person name="Berlin A."/>
            <person name="Chapman S.B."/>
            <person name="Gearin G."/>
            <person name="Goldberg J."/>
            <person name="Griggs A."/>
            <person name="Gujja S."/>
            <person name="Hansen M."/>
            <person name="Heiman D."/>
            <person name="Howarth C."/>
            <person name="Larimer J."/>
            <person name="Lui A."/>
            <person name="MacDonald P.J.P."/>
            <person name="McCowen C."/>
            <person name="Montmayeur A."/>
            <person name="Murphy C."/>
            <person name="Neiman D."/>
            <person name="Pearson M."/>
            <person name="Priest M."/>
            <person name="Roberts A."/>
            <person name="Saif S."/>
            <person name="Shea T."/>
            <person name="Sisk P."/>
            <person name="Stolte C."/>
            <person name="Sykes S."/>
            <person name="Wortman J."/>
            <person name="Nusbaum C."/>
            <person name="Birren B."/>
        </authorList>
    </citation>
    <scope>NUCLEOTIDE SEQUENCE [LARGE SCALE GENOMIC DNA]</scope>
    <source>
        <strain evidence="6 7">ATCC 38327</strain>
    </source>
</reference>
<protein>
    <recommendedName>
        <fullName evidence="5">CUB domain-containing protein</fullName>
    </recommendedName>
</protein>
<dbReference type="InterPro" id="IPR000859">
    <property type="entry name" value="CUB_dom"/>
</dbReference>
<evidence type="ECO:0000259" key="5">
    <source>
        <dbReference type="PROSITE" id="PS01180"/>
    </source>
</evidence>
<dbReference type="AlphaFoldDB" id="A0A0L0T5R3"/>
<reference evidence="7" key="2">
    <citation type="submission" date="2009-11" db="EMBL/GenBank/DDBJ databases">
        <title>The Genome Sequence of Allomyces macrogynus strain ATCC 38327.</title>
        <authorList>
            <consortium name="The Broad Institute Genome Sequencing Platform"/>
            <person name="Russ C."/>
            <person name="Cuomo C."/>
            <person name="Shea T."/>
            <person name="Young S.K."/>
            <person name="Zeng Q."/>
            <person name="Koehrsen M."/>
            <person name="Haas B."/>
            <person name="Borodovsky M."/>
            <person name="Guigo R."/>
            <person name="Alvarado L."/>
            <person name="Berlin A."/>
            <person name="Borenstein D."/>
            <person name="Chen Z."/>
            <person name="Engels R."/>
            <person name="Freedman E."/>
            <person name="Gellesch M."/>
            <person name="Goldberg J."/>
            <person name="Griggs A."/>
            <person name="Gujja S."/>
            <person name="Heiman D."/>
            <person name="Hepburn T."/>
            <person name="Howarth C."/>
            <person name="Jen D."/>
            <person name="Larson L."/>
            <person name="Lewis B."/>
            <person name="Mehta T."/>
            <person name="Park D."/>
            <person name="Pearson M."/>
            <person name="Roberts A."/>
            <person name="Saif S."/>
            <person name="Shenoy N."/>
            <person name="Sisk P."/>
            <person name="Stolte C."/>
            <person name="Sykes S."/>
            <person name="Walk T."/>
            <person name="White J."/>
            <person name="Yandava C."/>
            <person name="Burger G."/>
            <person name="Gray M.W."/>
            <person name="Holland P.W.H."/>
            <person name="King N."/>
            <person name="Lang F.B.F."/>
            <person name="Roger A.J."/>
            <person name="Ruiz-Trillo I."/>
            <person name="Lander E."/>
            <person name="Nusbaum C."/>
        </authorList>
    </citation>
    <scope>NUCLEOTIDE SEQUENCE [LARGE SCALE GENOMIC DNA]</scope>
    <source>
        <strain evidence="7">ATCC 38327</strain>
    </source>
</reference>
<gene>
    <name evidence="6" type="ORF">AMAG_20236</name>
</gene>
<feature type="region of interest" description="Disordered" evidence="4">
    <location>
        <begin position="823"/>
        <end position="857"/>
    </location>
</feature>
<keyword evidence="3" id="KW-1015">Disulfide bond</keyword>
<dbReference type="STRING" id="578462.A0A0L0T5R3"/>
<feature type="compositionally biased region" description="Low complexity" evidence="4">
    <location>
        <begin position="777"/>
        <end position="787"/>
    </location>
</feature>
<dbReference type="InterPro" id="IPR000742">
    <property type="entry name" value="EGF"/>
</dbReference>
<dbReference type="InterPro" id="IPR015915">
    <property type="entry name" value="Kelch-typ_b-propeller"/>
</dbReference>
<dbReference type="PROSITE" id="PS00022">
    <property type="entry name" value="EGF_1"/>
    <property type="match status" value="1"/>
</dbReference>
<dbReference type="eggNOG" id="KOG1388">
    <property type="taxonomic scope" value="Eukaryota"/>
</dbReference>
<feature type="domain" description="CUB" evidence="5">
    <location>
        <begin position="55"/>
        <end position="172"/>
    </location>
</feature>